<dbReference type="GO" id="GO:0003824">
    <property type="term" value="F:catalytic activity"/>
    <property type="evidence" value="ECO:0007669"/>
    <property type="project" value="InterPro"/>
</dbReference>
<evidence type="ECO:0000259" key="1">
    <source>
        <dbReference type="Pfam" id="PF00668"/>
    </source>
</evidence>
<proteinExistence type="predicted"/>
<gene>
    <name evidence="2" type="ORF">PSYJA_39120</name>
</gene>
<name>F3FWR0_PSESX</name>
<dbReference type="InterPro" id="IPR001242">
    <property type="entry name" value="Condensation_dom"/>
</dbReference>
<dbReference type="Proteomes" id="UP000004471">
    <property type="component" value="Unassembled WGS sequence"/>
</dbReference>
<dbReference type="Pfam" id="PF00668">
    <property type="entry name" value="Condensation"/>
    <property type="match status" value="1"/>
</dbReference>
<feature type="domain" description="Condensation" evidence="1">
    <location>
        <begin position="1"/>
        <end position="43"/>
    </location>
</feature>
<evidence type="ECO:0000313" key="3">
    <source>
        <dbReference type="Proteomes" id="UP000004471"/>
    </source>
</evidence>
<accession>F3FWR0</accession>
<dbReference type="Gene3D" id="3.30.559.30">
    <property type="entry name" value="Nonribosomal peptide synthetase, condensation domain"/>
    <property type="match status" value="1"/>
</dbReference>
<dbReference type="EMBL" id="AEAH01002748">
    <property type="protein sequence ID" value="EGH34652.1"/>
    <property type="molecule type" value="Genomic_DNA"/>
</dbReference>
<sequence>MVLQRYTGQSSVTFGATVAGRPADLAGVEEQLGLFINTQPVIASPPCRAARGGVGATGAGAEYRSA</sequence>
<comment type="caution">
    <text evidence="2">The sequence shown here is derived from an EMBL/GenBank/DDBJ whole genome shotgun (WGS) entry which is preliminary data.</text>
</comment>
<dbReference type="HOGENOM" id="CLU_2828006_0_0_6"/>
<evidence type="ECO:0000313" key="2">
    <source>
        <dbReference type="EMBL" id="EGH34652.1"/>
    </source>
</evidence>
<dbReference type="SUPFAM" id="SSF52777">
    <property type="entry name" value="CoA-dependent acyltransferases"/>
    <property type="match status" value="1"/>
</dbReference>
<protein>
    <submittedName>
        <fullName evidence="2">Non-ribosomal peptide synthase:amino acid adenylation</fullName>
    </submittedName>
</protein>
<dbReference type="AlphaFoldDB" id="F3FWR0"/>
<reference evidence="2 3" key="1">
    <citation type="journal article" date="2011" name="PLoS Pathog.">
        <title>Dynamic evolution of pathogenicity revealed by sequencing and comparative genomics of 19 Pseudomonas syringae isolates.</title>
        <authorList>
            <person name="Baltrus D.A."/>
            <person name="Nishimura M.T."/>
            <person name="Romanchuk A."/>
            <person name="Chang J.H."/>
            <person name="Mukhtar M.S."/>
            <person name="Cherkis K."/>
            <person name="Roach J."/>
            <person name="Grant S.R."/>
            <person name="Jones C.D."/>
            <person name="Dangl J.L."/>
        </authorList>
    </citation>
    <scope>NUCLEOTIDE SEQUENCE [LARGE SCALE GENOMIC DNA]</scope>
    <source>
        <strain evidence="3">M301072PT</strain>
    </source>
</reference>
<organism evidence="2 3">
    <name type="scientific">Pseudomonas syringae pv. japonica str. M301072</name>
    <dbReference type="NCBI Taxonomy" id="629262"/>
    <lineage>
        <taxon>Bacteria</taxon>
        <taxon>Pseudomonadati</taxon>
        <taxon>Pseudomonadota</taxon>
        <taxon>Gammaproteobacteria</taxon>
        <taxon>Pseudomonadales</taxon>
        <taxon>Pseudomonadaceae</taxon>
        <taxon>Pseudomonas</taxon>
        <taxon>Pseudomonas syringae</taxon>
    </lineage>
</organism>
<dbReference type="PATRIC" id="fig|629262.5.peg.5704"/>